<evidence type="ECO:0000313" key="2">
    <source>
        <dbReference type="Proteomes" id="UP001589797"/>
    </source>
</evidence>
<evidence type="ECO:0000313" key="1">
    <source>
        <dbReference type="EMBL" id="MFC0261535.1"/>
    </source>
</evidence>
<protein>
    <submittedName>
        <fullName evidence="1">DUF4221 family protein</fullName>
    </submittedName>
</protein>
<keyword evidence="2" id="KW-1185">Reference proteome</keyword>
<sequence length="370" mass="43100">MMRNLFILFGLTLLFSCKDSKKERTFVSADLSDYIVDTLYLEKDSLTRSLPLDFTYLEQDGKPYLIGYARFRLYQYDYESGKLINKVIFEREGPDGIGSFISGYLIIEDGVFFISDQKQLVHADFNGKVLDKFPLPEVPEERLAVNFSMVNGNKLSYDKEKKELILADVPYLLKEPNMNYKNWVWKYDLTKRSAEPMPFTYPDIYREHYDDPELGIYSHTFLSDQQLQVVSFPVTDSLLVIDRGSSKWVPSKSSASLIFQKGKTEQQGEYIVFSPSMETSRYKWVFFDPNSQLLFRYVDIATKVLENKDIDNKSSFILHNLDFETVGELFFHNRQIESSGFSTPKGYYFKLANPSSDDVEEYVRVKIDLK</sequence>
<name>A0ABV6FNU3_9BACT</name>
<dbReference type="InterPro" id="IPR025316">
    <property type="entry name" value="DUF4221"/>
</dbReference>
<proteinExistence type="predicted"/>
<dbReference type="RefSeq" id="WP_382385979.1">
    <property type="nucleotide sequence ID" value="NZ_JBHLWI010000004.1"/>
</dbReference>
<dbReference type="EMBL" id="JBHLWI010000004">
    <property type="protein sequence ID" value="MFC0261535.1"/>
    <property type="molecule type" value="Genomic_DNA"/>
</dbReference>
<dbReference type="Pfam" id="PF13970">
    <property type="entry name" value="DUF4221"/>
    <property type="match status" value="1"/>
</dbReference>
<gene>
    <name evidence="1" type="ORF">ACFFIP_02490</name>
</gene>
<accession>A0ABV6FNU3</accession>
<comment type="caution">
    <text evidence="1">The sequence shown here is derived from an EMBL/GenBank/DDBJ whole genome shotgun (WGS) entry which is preliminary data.</text>
</comment>
<reference evidence="1 2" key="1">
    <citation type="submission" date="2024-09" db="EMBL/GenBank/DDBJ databases">
        <authorList>
            <person name="Sun Q."/>
            <person name="Mori K."/>
        </authorList>
    </citation>
    <scope>NUCLEOTIDE SEQUENCE [LARGE SCALE GENOMIC DNA]</scope>
    <source>
        <strain evidence="1 2">CCM 7650</strain>
    </source>
</reference>
<dbReference type="PROSITE" id="PS51257">
    <property type="entry name" value="PROKAR_LIPOPROTEIN"/>
    <property type="match status" value="1"/>
</dbReference>
<organism evidence="1 2">
    <name type="scientific">Fontibacter flavus</name>
    <dbReference type="NCBI Taxonomy" id="654838"/>
    <lineage>
        <taxon>Bacteria</taxon>
        <taxon>Pseudomonadati</taxon>
        <taxon>Bacteroidota</taxon>
        <taxon>Cytophagia</taxon>
        <taxon>Cytophagales</taxon>
        <taxon>Cyclobacteriaceae</taxon>
        <taxon>Fontibacter</taxon>
    </lineage>
</organism>
<dbReference type="Proteomes" id="UP001589797">
    <property type="component" value="Unassembled WGS sequence"/>
</dbReference>